<evidence type="ECO:0000313" key="2">
    <source>
        <dbReference type="Proteomes" id="UP000501926"/>
    </source>
</evidence>
<accession>A0A6G7GX58</accession>
<dbReference type="Proteomes" id="UP000501926">
    <property type="component" value="Chromosome"/>
</dbReference>
<dbReference type="EMBL" id="CP049055">
    <property type="protein sequence ID" value="QII13932.1"/>
    <property type="molecule type" value="Genomic_DNA"/>
</dbReference>
<gene>
    <name evidence="1" type="ORF">KsCSTR_45530</name>
</gene>
<organism evidence="1 2">
    <name type="scientific">Kuenenia stuttgartiensis</name>
    <dbReference type="NCBI Taxonomy" id="174633"/>
    <lineage>
        <taxon>Bacteria</taxon>
        <taxon>Pseudomonadati</taxon>
        <taxon>Planctomycetota</taxon>
        <taxon>Candidatus Brocadiia</taxon>
        <taxon>Candidatus Brocadiales</taxon>
        <taxon>Candidatus Brocadiaceae</taxon>
        <taxon>Candidatus Kuenenia</taxon>
    </lineage>
</organism>
<protein>
    <submittedName>
        <fullName evidence="1">Uncharacterized protein</fullName>
    </submittedName>
</protein>
<evidence type="ECO:0000313" key="1">
    <source>
        <dbReference type="EMBL" id="QII13932.1"/>
    </source>
</evidence>
<reference evidence="1 2" key="1">
    <citation type="submission" date="2020-02" db="EMBL/GenBank/DDBJ databases">
        <title>Newly sequenced genome of strain CSTR1 showed variability in Candidatus Kuenenia stuttgartiensis genomes.</title>
        <authorList>
            <person name="Ding C."/>
            <person name="Adrian L."/>
        </authorList>
    </citation>
    <scope>NUCLEOTIDE SEQUENCE [LARGE SCALE GENOMIC DNA]</scope>
    <source>
        <strain evidence="1 2">CSTR1</strain>
    </source>
</reference>
<name>A0A6G7GX58_KUEST</name>
<sequence length="42" mass="5174">MLNPFLYKKKETEKMKSIYKITIPKRITEGEELIVIRRQEYD</sequence>
<proteinExistence type="predicted"/>
<dbReference type="AlphaFoldDB" id="A0A6G7GX58"/>